<feature type="transmembrane region" description="Helical" evidence="8">
    <location>
        <begin position="23"/>
        <end position="42"/>
    </location>
</feature>
<feature type="transmembrane region" description="Helical" evidence="8">
    <location>
        <begin position="321"/>
        <end position="339"/>
    </location>
</feature>
<proteinExistence type="predicted"/>
<dbReference type="AlphaFoldDB" id="A0A6G9YDQ4"/>
<comment type="subcellular location">
    <subcellularLocation>
        <location evidence="1">Cell membrane</location>
        <topology evidence="1">Multi-pass membrane protein</topology>
    </subcellularLocation>
</comment>
<feature type="transmembrane region" description="Helical" evidence="8">
    <location>
        <begin position="407"/>
        <end position="423"/>
    </location>
</feature>
<feature type="domain" description="Glycosyltransferase RgtA/B/C/D-like" evidence="9">
    <location>
        <begin position="83"/>
        <end position="240"/>
    </location>
</feature>
<feature type="transmembrane region" description="Helical" evidence="8">
    <location>
        <begin position="196"/>
        <end position="214"/>
    </location>
</feature>
<accession>A0A6G9YDQ4</accession>
<keyword evidence="2" id="KW-1003">Cell membrane</keyword>
<dbReference type="InterPro" id="IPR050297">
    <property type="entry name" value="LipidA_mod_glycosyltrf_83"/>
</dbReference>
<gene>
    <name evidence="11" type="ORF">F5544_17160</name>
</gene>
<evidence type="ECO:0000256" key="2">
    <source>
        <dbReference type="ARBA" id="ARBA00022475"/>
    </source>
</evidence>
<evidence type="ECO:0000259" key="10">
    <source>
        <dbReference type="Pfam" id="PF24878"/>
    </source>
</evidence>
<evidence type="ECO:0000256" key="4">
    <source>
        <dbReference type="ARBA" id="ARBA00022679"/>
    </source>
</evidence>
<keyword evidence="4 11" id="KW-0808">Transferase</keyword>
<feature type="domain" description="Putative mannosyltransferase YkcA/B-like C-terminal" evidence="10">
    <location>
        <begin position="507"/>
        <end position="584"/>
    </location>
</feature>
<dbReference type="GO" id="GO:0009103">
    <property type="term" value="P:lipopolysaccharide biosynthetic process"/>
    <property type="evidence" value="ECO:0007669"/>
    <property type="project" value="UniProtKB-ARBA"/>
</dbReference>
<dbReference type="PANTHER" id="PTHR33908">
    <property type="entry name" value="MANNOSYLTRANSFERASE YKCB-RELATED"/>
    <property type="match status" value="1"/>
</dbReference>
<dbReference type="GO" id="GO:0010041">
    <property type="term" value="P:response to iron(III) ion"/>
    <property type="evidence" value="ECO:0007669"/>
    <property type="project" value="TreeGrafter"/>
</dbReference>
<evidence type="ECO:0000256" key="3">
    <source>
        <dbReference type="ARBA" id="ARBA00022676"/>
    </source>
</evidence>
<dbReference type="KEGG" id="nah:F5544_17160"/>
<protein>
    <submittedName>
        <fullName evidence="11">Mannosyl transferase</fullName>
    </submittedName>
</protein>
<evidence type="ECO:0000313" key="11">
    <source>
        <dbReference type="EMBL" id="QIS11308.1"/>
    </source>
</evidence>
<feature type="transmembrane region" description="Helical" evidence="8">
    <location>
        <begin position="351"/>
        <end position="369"/>
    </location>
</feature>
<reference evidence="11 12" key="1">
    <citation type="journal article" date="2019" name="ACS Chem. Biol.">
        <title>Identification and Mobilization of a Cryptic Antibiotic Biosynthesis Gene Locus from a Human-Pathogenic Nocardia Isolate.</title>
        <authorList>
            <person name="Herisse M."/>
            <person name="Ishida K."/>
            <person name="Porter J.L."/>
            <person name="Howden B."/>
            <person name="Hertweck C."/>
            <person name="Stinear T.P."/>
            <person name="Pidot S.J."/>
        </authorList>
    </citation>
    <scope>NUCLEOTIDE SEQUENCE [LARGE SCALE GENOMIC DNA]</scope>
    <source>
        <strain evidence="11 12">AUSMDU00012717</strain>
    </source>
</reference>
<keyword evidence="7 8" id="KW-0472">Membrane</keyword>
<evidence type="ECO:0000313" key="12">
    <source>
        <dbReference type="Proteomes" id="UP000503540"/>
    </source>
</evidence>
<dbReference type="Proteomes" id="UP000503540">
    <property type="component" value="Chromosome"/>
</dbReference>
<dbReference type="EMBL" id="CP046172">
    <property type="protein sequence ID" value="QIS11308.1"/>
    <property type="molecule type" value="Genomic_DNA"/>
</dbReference>
<evidence type="ECO:0000256" key="5">
    <source>
        <dbReference type="ARBA" id="ARBA00022692"/>
    </source>
</evidence>
<feature type="transmembrane region" description="Helical" evidence="8">
    <location>
        <begin position="452"/>
        <end position="471"/>
    </location>
</feature>
<evidence type="ECO:0000256" key="7">
    <source>
        <dbReference type="ARBA" id="ARBA00023136"/>
    </source>
</evidence>
<feature type="transmembrane region" description="Helical" evidence="8">
    <location>
        <begin position="102"/>
        <end position="120"/>
    </location>
</feature>
<dbReference type="RefSeq" id="WP_167474149.1">
    <property type="nucleotide sequence ID" value="NZ_CP046172.1"/>
</dbReference>
<organism evidence="11 12">
    <name type="scientific">Nocardia arthritidis</name>
    <dbReference type="NCBI Taxonomy" id="228602"/>
    <lineage>
        <taxon>Bacteria</taxon>
        <taxon>Bacillati</taxon>
        <taxon>Actinomycetota</taxon>
        <taxon>Actinomycetes</taxon>
        <taxon>Mycobacteriales</taxon>
        <taxon>Nocardiaceae</taxon>
        <taxon>Nocardia</taxon>
    </lineage>
</organism>
<evidence type="ECO:0000256" key="8">
    <source>
        <dbReference type="SAM" id="Phobius"/>
    </source>
</evidence>
<sequence>MTTAVLAHSRYRRIWRAPDDQPAWARPALLAIAAVAAVLYAWGIGSQIPHVYYAAAVRSMSMSWHNFFFAAFDPDATISVDKLPGALWVQALSVRIFGPHTWAYLLPQVVAGVLTILVLYRAVRRLATPTAGLITAAVAALTPATVALNRGNISDTLLILLLVLAADQVAATIASGRTRNLMYAGLFVGLAFQTKMVQAWFVIPALAAAVLITAPRSELRQRITATVLFGLVALVVSLSWLTVVQVLPAEHRPYIDGSQHNSLFEQVFLYNAASRANDSFNVGAASFATSAASGTSYRAALVIGPNERFDHIFGGVGGREIGWLVPLALLCLVALALRARRGPRTDPATGALVLWGGWLLIHIAAFLTIGTVNPYYLAALTPALAALIGMGATAFVEAAGDRRMRGLGLLAGAITIAYAWWLLAPAPPGIRWATTISALVLGIAALLRRTTALLLAAVLAAPAVASVSLLVNNDGALDTPFESAQARQVTHGFLGSSLKAADKVLNDLHKQPHSERYPLLTYTSALAAPFITVSGTEIPSIGGFTGEAPVPTTEQIARLIAGGQVGLVLIAPADDSRVHWIRQHCKELRPGGNGPAVLAYYCGRR</sequence>
<feature type="transmembrane region" description="Helical" evidence="8">
    <location>
        <begin position="157"/>
        <end position="176"/>
    </location>
</feature>
<dbReference type="InterPro" id="IPR056785">
    <property type="entry name" value="YkcA/B-like_C"/>
</dbReference>
<evidence type="ECO:0000256" key="1">
    <source>
        <dbReference type="ARBA" id="ARBA00004651"/>
    </source>
</evidence>
<keyword evidence="6 8" id="KW-1133">Transmembrane helix</keyword>
<dbReference type="PANTHER" id="PTHR33908:SF3">
    <property type="entry name" value="UNDECAPRENYL PHOSPHATE-ALPHA-4-AMINO-4-DEOXY-L-ARABINOSE ARABINOSYL TRANSFERASE"/>
    <property type="match status" value="1"/>
</dbReference>
<evidence type="ECO:0000256" key="6">
    <source>
        <dbReference type="ARBA" id="ARBA00022989"/>
    </source>
</evidence>
<keyword evidence="5 8" id="KW-0812">Transmembrane</keyword>
<dbReference type="Pfam" id="PF13231">
    <property type="entry name" value="PMT_2"/>
    <property type="match status" value="1"/>
</dbReference>
<evidence type="ECO:0000259" key="9">
    <source>
        <dbReference type="Pfam" id="PF13231"/>
    </source>
</evidence>
<name>A0A6G9YDQ4_9NOCA</name>
<dbReference type="InterPro" id="IPR038731">
    <property type="entry name" value="RgtA/B/C-like"/>
</dbReference>
<feature type="transmembrane region" description="Helical" evidence="8">
    <location>
        <begin position="429"/>
        <end position="447"/>
    </location>
</feature>
<keyword evidence="12" id="KW-1185">Reference proteome</keyword>
<keyword evidence="3" id="KW-0328">Glycosyltransferase</keyword>
<dbReference type="GO" id="GO:0005886">
    <property type="term" value="C:plasma membrane"/>
    <property type="evidence" value="ECO:0007669"/>
    <property type="project" value="UniProtKB-SubCell"/>
</dbReference>
<feature type="transmembrane region" description="Helical" evidence="8">
    <location>
        <begin position="226"/>
        <end position="247"/>
    </location>
</feature>
<feature type="transmembrane region" description="Helical" evidence="8">
    <location>
        <begin position="375"/>
        <end position="395"/>
    </location>
</feature>
<dbReference type="GO" id="GO:0016763">
    <property type="term" value="F:pentosyltransferase activity"/>
    <property type="evidence" value="ECO:0007669"/>
    <property type="project" value="TreeGrafter"/>
</dbReference>
<dbReference type="Pfam" id="PF24878">
    <property type="entry name" value="YkcB_C"/>
    <property type="match status" value="1"/>
</dbReference>